<dbReference type="Pfam" id="PF05402">
    <property type="entry name" value="PqqD"/>
    <property type="match status" value="1"/>
</dbReference>
<organism evidence="1 2">
    <name type="scientific">Subtercola vilae</name>
    <dbReference type="NCBI Taxonomy" id="2056433"/>
    <lineage>
        <taxon>Bacteria</taxon>
        <taxon>Bacillati</taxon>
        <taxon>Actinomycetota</taxon>
        <taxon>Actinomycetes</taxon>
        <taxon>Micrococcales</taxon>
        <taxon>Microbacteriaceae</taxon>
        <taxon>Subtercola</taxon>
    </lineage>
</organism>
<protein>
    <submittedName>
        <fullName evidence="1">PqqD family protein</fullName>
    </submittedName>
</protein>
<dbReference type="Gene3D" id="1.10.10.1150">
    <property type="entry name" value="Coenzyme PQQ synthesis protein D (PqqD)"/>
    <property type="match status" value="1"/>
</dbReference>
<proteinExistence type="predicted"/>
<reference evidence="1 2" key="1">
    <citation type="journal article" date="2019" name="Microorganisms">
        <title>Systematic Affiliation and Genome Analysis of Subtercola vilae DB165(T) with Particular Emphasis on Cold Adaptation of an Isolate from a High-Altitude Cold Volcano Lake.</title>
        <authorList>
            <person name="Villalobos A.S."/>
            <person name="Wiese J."/>
            <person name="Imhoff J.F."/>
            <person name="Dorador C."/>
            <person name="Keller A."/>
            <person name="Hentschel U."/>
        </authorList>
    </citation>
    <scope>NUCLEOTIDE SEQUENCE [LARGE SCALE GENOMIC DNA]</scope>
    <source>
        <strain evidence="1 2">DB165</strain>
    </source>
</reference>
<evidence type="ECO:0000313" key="1">
    <source>
        <dbReference type="EMBL" id="TIH35579.1"/>
    </source>
</evidence>
<name>A0A4T2BWF6_9MICO</name>
<comment type="caution">
    <text evidence="1">The sequence shown here is derived from an EMBL/GenBank/DDBJ whole genome shotgun (WGS) entry which is preliminary data.</text>
</comment>
<dbReference type="EMBL" id="QYRT01000019">
    <property type="protein sequence ID" value="TIH35579.1"/>
    <property type="molecule type" value="Genomic_DNA"/>
</dbReference>
<dbReference type="InterPro" id="IPR008792">
    <property type="entry name" value="PQQD"/>
</dbReference>
<dbReference type="InterPro" id="IPR041881">
    <property type="entry name" value="PqqD_sf"/>
</dbReference>
<keyword evidence="2" id="KW-1185">Reference proteome</keyword>
<dbReference type="Proteomes" id="UP000306192">
    <property type="component" value="Unassembled WGS sequence"/>
</dbReference>
<gene>
    <name evidence="1" type="ORF">D4765_10980</name>
</gene>
<sequence length="99" mass="10439">MSDARREATVRRAPSVAETPRDETVFLLAMDNALCVPVALAGSAAAIWQLIPTMGTTLTHIAEVLSSESGVATVEITAHLRDFVTSLASQGLVLFDAVD</sequence>
<dbReference type="AlphaFoldDB" id="A0A4T2BWF6"/>
<accession>A0A4T2BWF6</accession>
<evidence type="ECO:0000313" key="2">
    <source>
        <dbReference type="Proteomes" id="UP000306192"/>
    </source>
</evidence>